<dbReference type="Proteomes" id="UP000076512">
    <property type="component" value="Unassembled WGS sequence"/>
</dbReference>
<dbReference type="InterPro" id="IPR011257">
    <property type="entry name" value="DNA_glycosylase"/>
</dbReference>
<evidence type="ECO:0000313" key="1">
    <source>
        <dbReference type="EMBL" id="KZM68315.1"/>
    </source>
</evidence>
<keyword evidence="2" id="KW-1185">Reference proteome</keyword>
<reference evidence="1 2" key="1">
    <citation type="submission" date="2016-04" db="EMBL/GenBank/DDBJ databases">
        <authorList>
            <person name="Evans L.H."/>
            <person name="Alamgir A."/>
            <person name="Owens N."/>
            <person name="Weber N.D."/>
            <person name="Virtaneva K."/>
            <person name="Barbian K."/>
            <person name="Babar A."/>
            <person name="Rosenke K."/>
        </authorList>
    </citation>
    <scope>NUCLEOTIDE SEQUENCE [LARGE SCALE GENOMIC DNA]</scope>
    <source>
        <strain evidence="1 2">IFM 0406</strain>
    </source>
</reference>
<name>A0A164H9J6_9NOCA</name>
<gene>
    <name evidence="1" type="ORF">AWN90_10500</name>
</gene>
<accession>A0A164H9J6</accession>
<organism evidence="1 2">
    <name type="scientific">Nocardia terpenica</name>
    <dbReference type="NCBI Taxonomy" id="455432"/>
    <lineage>
        <taxon>Bacteria</taxon>
        <taxon>Bacillati</taxon>
        <taxon>Actinomycetota</taxon>
        <taxon>Actinomycetes</taxon>
        <taxon>Mycobacteriales</taxon>
        <taxon>Nocardiaceae</taxon>
        <taxon>Nocardia</taxon>
    </lineage>
</organism>
<dbReference type="STRING" id="455432.AWN90_10500"/>
<dbReference type="EMBL" id="LWGR01000021">
    <property type="protein sequence ID" value="KZM68315.1"/>
    <property type="molecule type" value="Genomic_DNA"/>
</dbReference>
<dbReference type="AlphaFoldDB" id="A0A164H9J6"/>
<proteinExistence type="predicted"/>
<dbReference type="GO" id="GO:0006281">
    <property type="term" value="P:DNA repair"/>
    <property type="evidence" value="ECO:0007669"/>
    <property type="project" value="InterPro"/>
</dbReference>
<protein>
    <recommendedName>
        <fullName evidence="3">DNA lyase</fullName>
    </recommendedName>
</protein>
<evidence type="ECO:0000313" key="2">
    <source>
        <dbReference type="Proteomes" id="UP000076512"/>
    </source>
</evidence>
<dbReference type="SUPFAM" id="SSF48150">
    <property type="entry name" value="DNA-glycosylase"/>
    <property type="match status" value="1"/>
</dbReference>
<evidence type="ECO:0008006" key="3">
    <source>
        <dbReference type="Google" id="ProtNLM"/>
    </source>
</evidence>
<comment type="caution">
    <text evidence="1">The sequence shown here is derived from an EMBL/GenBank/DDBJ whole genome shotgun (WGS) entry which is preliminary data.</text>
</comment>
<dbReference type="GO" id="GO:0003824">
    <property type="term" value="F:catalytic activity"/>
    <property type="evidence" value="ECO:0007669"/>
    <property type="project" value="InterPro"/>
</dbReference>
<sequence length="201" mass="22297">MSLGLEPRKAERRWNHIGGLITDAALQPRTKYKTIVLPRVRRVISDWPDADVLSGFLRRLETHDLADTLRWRPASRKLNVIGDLTTVLHRLGIETVSELGNCYDGTEREQRTRRALRSVKFVGPKTVDYIAILTGSTNHVAVDAHIARFVRDAGVCDGTYQAVGALIVQVADELGCSAGALDAAIWNHMSGREQRQDSTDA</sequence>